<comment type="caution">
    <text evidence="11">The sequence shown here is derived from an EMBL/GenBank/DDBJ whole genome shotgun (WGS) entry which is preliminary data.</text>
</comment>
<dbReference type="InterPro" id="IPR006145">
    <property type="entry name" value="PsdUridine_synth_RsuA/RluA"/>
</dbReference>
<dbReference type="Gene3D" id="3.30.2350.10">
    <property type="entry name" value="Pseudouridine synthase"/>
    <property type="match status" value="1"/>
</dbReference>
<comment type="function">
    <text evidence="2">Responsible for synthesis of pseudouridine from uracil at positions 955, 2504 and 2580 in 23S ribosomal RNA.</text>
</comment>
<dbReference type="SUPFAM" id="SSF55120">
    <property type="entry name" value="Pseudouridine synthase"/>
    <property type="match status" value="1"/>
</dbReference>
<dbReference type="InterPro" id="IPR006224">
    <property type="entry name" value="PsdUridine_synth_RluA-like_CS"/>
</dbReference>
<evidence type="ECO:0000313" key="11">
    <source>
        <dbReference type="EMBL" id="MCP1676285.1"/>
    </source>
</evidence>
<reference evidence="11" key="1">
    <citation type="submission" date="2022-03" db="EMBL/GenBank/DDBJ databases">
        <title>Genomic Encyclopedia of Type Strains, Phase III (KMG-III): the genomes of soil and plant-associated and newly described type strains.</title>
        <authorList>
            <person name="Whitman W."/>
        </authorList>
    </citation>
    <scope>NUCLEOTIDE SEQUENCE</scope>
    <source>
        <strain evidence="11">ANL 6-2</strain>
    </source>
</reference>
<evidence type="ECO:0000256" key="8">
    <source>
        <dbReference type="PROSITE-ProRule" id="PRU00182"/>
    </source>
</evidence>
<dbReference type="InterPro" id="IPR050188">
    <property type="entry name" value="RluA_PseudoU_synthase"/>
</dbReference>
<gene>
    <name evidence="11" type="ORF">J2T57_003444</name>
</gene>
<dbReference type="Pfam" id="PF01479">
    <property type="entry name" value="S4"/>
    <property type="match status" value="1"/>
</dbReference>
<dbReference type="GO" id="GO:0000455">
    <property type="term" value="P:enzyme-directed rRNA pseudouridine synthesis"/>
    <property type="evidence" value="ECO:0007669"/>
    <property type="project" value="TreeGrafter"/>
</dbReference>
<dbReference type="InterPro" id="IPR006225">
    <property type="entry name" value="PsdUridine_synth_RluC/D"/>
</dbReference>
<evidence type="ECO:0000256" key="1">
    <source>
        <dbReference type="ARBA" id="ARBA00000381"/>
    </source>
</evidence>
<dbReference type="PANTHER" id="PTHR21600:SF92">
    <property type="entry name" value="RIBOSOMAL LARGE SUBUNIT PSEUDOURIDINE SYNTHASE C"/>
    <property type="match status" value="1"/>
</dbReference>
<dbReference type="GO" id="GO:0003723">
    <property type="term" value="F:RNA binding"/>
    <property type="evidence" value="ECO:0007669"/>
    <property type="project" value="UniProtKB-KW"/>
</dbReference>
<dbReference type="PROSITE" id="PS01129">
    <property type="entry name" value="PSI_RLU"/>
    <property type="match status" value="1"/>
</dbReference>
<dbReference type="CDD" id="cd00165">
    <property type="entry name" value="S4"/>
    <property type="match status" value="1"/>
</dbReference>
<dbReference type="Pfam" id="PF00849">
    <property type="entry name" value="PseudoU_synth_2"/>
    <property type="match status" value="1"/>
</dbReference>
<feature type="active site" evidence="7">
    <location>
        <position position="165"/>
    </location>
</feature>
<comment type="catalytic activity">
    <reaction evidence="1">
        <text>uridine(955/2504/2580) in 23S rRNA = pseudouridine(955/2504/2580) in 23S rRNA</text>
        <dbReference type="Rhea" id="RHEA:42528"/>
        <dbReference type="Rhea" id="RHEA-COMP:10099"/>
        <dbReference type="Rhea" id="RHEA-COMP:10100"/>
        <dbReference type="ChEBI" id="CHEBI:65314"/>
        <dbReference type="ChEBI" id="CHEBI:65315"/>
        <dbReference type="EC" id="5.4.99.24"/>
    </reaction>
</comment>
<dbReference type="PROSITE" id="PS50889">
    <property type="entry name" value="S4"/>
    <property type="match status" value="1"/>
</dbReference>
<dbReference type="InterPro" id="IPR002942">
    <property type="entry name" value="S4_RNA-bd"/>
</dbReference>
<evidence type="ECO:0000256" key="5">
    <source>
        <dbReference type="ARBA" id="ARBA00022884"/>
    </source>
</evidence>
<keyword evidence="12" id="KW-1185">Reference proteome</keyword>
<evidence type="ECO:0000313" key="12">
    <source>
        <dbReference type="Proteomes" id="UP001205843"/>
    </source>
</evidence>
<dbReference type="CDD" id="cd02869">
    <property type="entry name" value="PseudoU_synth_RluA_like"/>
    <property type="match status" value="1"/>
</dbReference>
<dbReference type="Gene3D" id="3.10.290.10">
    <property type="entry name" value="RNA-binding S4 domain"/>
    <property type="match status" value="1"/>
</dbReference>
<evidence type="ECO:0000256" key="4">
    <source>
        <dbReference type="ARBA" id="ARBA00022552"/>
    </source>
</evidence>
<dbReference type="InterPro" id="IPR036986">
    <property type="entry name" value="S4_RNA-bd_sf"/>
</dbReference>
<organism evidence="11 12">
    <name type="scientific">Natronocella acetinitrilica</name>
    <dbReference type="NCBI Taxonomy" id="414046"/>
    <lineage>
        <taxon>Bacteria</taxon>
        <taxon>Pseudomonadati</taxon>
        <taxon>Pseudomonadota</taxon>
        <taxon>Gammaproteobacteria</taxon>
        <taxon>Chromatiales</taxon>
        <taxon>Ectothiorhodospiraceae</taxon>
        <taxon>Natronocella</taxon>
    </lineage>
</organism>
<comment type="catalytic activity">
    <reaction evidence="9">
        <text>a uridine in RNA = a pseudouridine in RNA</text>
        <dbReference type="Rhea" id="RHEA:48348"/>
        <dbReference type="Rhea" id="RHEA-COMP:12068"/>
        <dbReference type="Rhea" id="RHEA-COMP:12069"/>
        <dbReference type="ChEBI" id="CHEBI:65314"/>
        <dbReference type="ChEBI" id="CHEBI:65315"/>
    </reaction>
</comment>
<sequence length="338" mass="37186">MLTETGNHGPVIIPIVKTPDAGTTMSSPTVRKLSVGAAAEGQRIDNFLLRELRGLPKTRLYRLLRKGEIRVNGGRVKPVYRLKAGDELRLPPLHGLAGKASVSVPPKVLERLRACIIHEDDDLLVLDKPSGLAVHGGSGLAFGVIEALRVLRPEDRQLELVHRLDRETSGCLLVARRRSHLRELHALIRDGGLEKRYLALVAGRLPRGATPVEAELDVDHRQGGERTVRVVHEGKAARSVFRRLRTFDDWSLADVTIDTGRTHQIRVHASHIGHPLAGDSRYGDESANGRLRKAGLNRLFLHASALTFTDAKGRERRFEAPLPVDLAAVVDTLSGDKQ</sequence>
<evidence type="ECO:0000259" key="10">
    <source>
        <dbReference type="SMART" id="SM00363"/>
    </source>
</evidence>
<dbReference type="PANTHER" id="PTHR21600">
    <property type="entry name" value="MITOCHONDRIAL RNA PSEUDOURIDINE SYNTHASE"/>
    <property type="match status" value="1"/>
</dbReference>
<dbReference type="EC" id="5.4.99.-" evidence="9"/>
<dbReference type="SUPFAM" id="SSF55174">
    <property type="entry name" value="Alpha-L RNA-binding motif"/>
    <property type="match status" value="1"/>
</dbReference>
<evidence type="ECO:0000256" key="2">
    <source>
        <dbReference type="ARBA" id="ARBA00002876"/>
    </source>
</evidence>
<comment type="similarity">
    <text evidence="3 9">Belongs to the pseudouridine synthase RluA family.</text>
</comment>
<proteinExistence type="inferred from homology"/>
<accession>A0AAE3G5I4</accession>
<keyword evidence="6 9" id="KW-0413">Isomerase</keyword>
<protein>
    <recommendedName>
        <fullName evidence="9">Pseudouridine synthase</fullName>
        <ecNumber evidence="9">5.4.99.-</ecNumber>
    </recommendedName>
</protein>
<evidence type="ECO:0000256" key="9">
    <source>
        <dbReference type="RuleBase" id="RU362028"/>
    </source>
</evidence>
<dbReference type="NCBIfam" id="TIGR00005">
    <property type="entry name" value="rluA_subfam"/>
    <property type="match status" value="1"/>
</dbReference>
<dbReference type="SMART" id="SM00363">
    <property type="entry name" value="S4"/>
    <property type="match status" value="1"/>
</dbReference>
<evidence type="ECO:0000256" key="7">
    <source>
        <dbReference type="PIRSR" id="PIRSR606225-1"/>
    </source>
</evidence>
<feature type="domain" description="RNA-binding S4" evidence="10">
    <location>
        <begin position="42"/>
        <end position="110"/>
    </location>
</feature>
<evidence type="ECO:0000256" key="3">
    <source>
        <dbReference type="ARBA" id="ARBA00010876"/>
    </source>
</evidence>
<dbReference type="Proteomes" id="UP001205843">
    <property type="component" value="Unassembled WGS sequence"/>
</dbReference>
<keyword evidence="4" id="KW-0698">rRNA processing</keyword>
<keyword evidence="5 8" id="KW-0694">RNA-binding</keyword>
<dbReference type="InterPro" id="IPR020103">
    <property type="entry name" value="PsdUridine_synth_cat_dom_sf"/>
</dbReference>
<dbReference type="GO" id="GO:0160141">
    <property type="term" value="F:23S rRNA pseudouridine(955/2504/2580) synthase activity"/>
    <property type="evidence" value="ECO:0007669"/>
    <property type="project" value="UniProtKB-EC"/>
</dbReference>
<evidence type="ECO:0000256" key="6">
    <source>
        <dbReference type="ARBA" id="ARBA00023235"/>
    </source>
</evidence>
<name>A0AAE3G5I4_9GAMM</name>
<dbReference type="AlphaFoldDB" id="A0AAE3G5I4"/>
<dbReference type="EMBL" id="JALJXV010000008">
    <property type="protein sequence ID" value="MCP1676285.1"/>
    <property type="molecule type" value="Genomic_DNA"/>
</dbReference>